<feature type="signal peptide" evidence="2">
    <location>
        <begin position="1"/>
        <end position="23"/>
    </location>
</feature>
<sequence>MVAGSTLFFFLSALAFGGRHARAEEDGLFHVNLGFTAQGRMDPIVNPGSFAGHAHTIFGSSNFRNVLNTPAEQLKAGCSATDVTVDMSNYWIPTLYFINSEGKYEIVQARGGRAYYIIRGDKNVPFPDGFRMIAGDAMNRAVTDVKKAGIGYHCREHLKKEPGTPTDEKFSTYLPNGTLTDIGCEDMVTRVTFPSCGWANQSLDSWDHSSHMTFPLNGPTGDGLMYYDPFAGSSCPSTHPIKYPTINLEVYWQLTKKQQSQWRGGKDAINFIWANGDTHGTSLHADFVFGWPQDLFAKMSKGCSDQNCAANEFKDGKYTQNCRFEGMLPDEDLGYLKPLDQLPGCNPRWDLKDGEDKPRDCPWFTHEPGWTPANAVVKISGQQKPTVLDLPGVTNLTRESLLEYTQDKDLYTFQPITDVRHEFDDGPWYNRWWNGTQADIDANRVLDTAVNKQPKVIDMEDDSAFNDILPSTAPVGQDKWATTQEVGTWTKWQYMETPPAGGVAAKPVKPTDASSSGAGLPTNNLLVEHSSSVTATATPTTSVDAASSTSGASTGQPTTAPSVVGTPEAVGGSSSASGSGAAAGDTGSSSATGSVEYSGTPAAAGSSSSSATGSVENSGTPATGSPSSSGSGTAVATDAPSSSGSGTAVGTDAPSSSGSGTAVVSGTTSSGSGTAVVSGTASAGSGTPTAAGTPSVVPTKAVPGRCRPKRQLRRSRHP</sequence>
<dbReference type="PANTHER" id="PTHR43662">
    <property type="match status" value="1"/>
</dbReference>
<feature type="region of interest" description="Disordered" evidence="1">
    <location>
        <begin position="500"/>
        <end position="718"/>
    </location>
</feature>
<proteinExistence type="predicted"/>
<evidence type="ECO:0000259" key="3">
    <source>
        <dbReference type="Pfam" id="PF09362"/>
    </source>
</evidence>
<comment type="caution">
    <text evidence="4">The sequence shown here is derived from an EMBL/GenBank/DDBJ whole genome shotgun (WGS) entry which is preliminary data.</text>
</comment>
<name>A0ABR3QBA0_9TREE</name>
<feature type="compositionally biased region" description="Low complexity" evidence="1">
    <location>
        <begin position="530"/>
        <end position="560"/>
    </location>
</feature>
<accession>A0ABR3QBA0</accession>
<dbReference type="EMBL" id="JBBXJM010000002">
    <property type="protein sequence ID" value="KAL1411990.1"/>
    <property type="molecule type" value="Genomic_DNA"/>
</dbReference>
<keyword evidence="5" id="KW-1185">Reference proteome</keyword>
<evidence type="ECO:0000313" key="4">
    <source>
        <dbReference type="EMBL" id="KAL1411990.1"/>
    </source>
</evidence>
<feature type="domain" description="DUF1996" evidence="3">
    <location>
        <begin position="42"/>
        <end position="291"/>
    </location>
</feature>
<gene>
    <name evidence="4" type="ORF">Q8F55_002985</name>
</gene>
<feature type="compositionally biased region" description="Basic residues" evidence="1">
    <location>
        <begin position="706"/>
        <end position="718"/>
    </location>
</feature>
<dbReference type="PANTHER" id="PTHR43662:SF3">
    <property type="entry name" value="DOMAIN PROTEIN, PUTATIVE (AFU_ORTHOLOGUE AFUA_6G11970)-RELATED"/>
    <property type="match status" value="1"/>
</dbReference>
<evidence type="ECO:0000256" key="2">
    <source>
        <dbReference type="SAM" id="SignalP"/>
    </source>
</evidence>
<evidence type="ECO:0000313" key="5">
    <source>
        <dbReference type="Proteomes" id="UP001565368"/>
    </source>
</evidence>
<keyword evidence="2" id="KW-0732">Signal</keyword>
<dbReference type="Proteomes" id="UP001565368">
    <property type="component" value="Unassembled WGS sequence"/>
</dbReference>
<evidence type="ECO:0000256" key="1">
    <source>
        <dbReference type="SAM" id="MobiDB-lite"/>
    </source>
</evidence>
<feature type="compositionally biased region" description="Low complexity" evidence="1">
    <location>
        <begin position="653"/>
        <end position="695"/>
    </location>
</feature>
<feature type="chain" id="PRO_5046421067" description="DUF1996 domain-containing protein" evidence="2">
    <location>
        <begin position="24"/>
        <end position="718"/>
    </location>
</feature>
<dbReference type="InterPro" id="IPR018535">
    <property type="entry name" value="DUF1996"/>
</dbReference>
<organism evidence="4 5">
    <name type="scientific">Vanrija albida</name>
    <dbReference type="NCBI Taxonomy" id="181172"/>
    <lineage>
        <taxon>Eukaryota</taxon>
        <taxon>Fungi</taxon>
        <taxon>Dikarya</taxon>
        <taxon>Basidiomycota</taxon>
        <taxon>Agaricomycotina</taxon>
        <taxon>Tremellomycetes</taxon>
        <taxon>Trichosporonales</taxon>
        <taxon>Trichosporonaceae</taxon>
        <taxon>Vanrija</taxon>
    </lineage>
</organism>
<reference evidence="4 5" key="1">
    <citation type="submission" date="2023-08" db="EMBL/GenBank/DDBJ databases">
        <title>Annotated Genome Sequence of Vanrija albida AlHP1.</title>
        <authorList>
            <person name="Herzog R."/>
        </authorList>
    </citation>
    <scope>NUCLEOTIDE SEQUENCE [LARGE SCALE GENOMIC DNA]</scope>
    <source>
        <strain evidence="4 5">AlHP1</strain>
    </source>
</reference>
<feature type="compositionally biased region" description="Polar residues" evidence="1">
    <location>
        <begin position="512"/>
        <end position="525"/>
    </location>
</feature>
<dbReference type="RefSeq" id="XP_069211934.1">
    <property type="nucleotide sequence ID" value="XM_069351548.1"/>
</dbReference>
<dbReference type="Pfam" id="PF09362">
    <property type="entry name" value="DUF1996"/>
    <property type="match status" value="1"/>
</dbReference>
<protein>
    <recommendedName>
        <fullName evidence="3">DUF1996 domain-containing protein</fullName>
    </recommendedName>
</protein>
<dbReference type="GeneID" id="95984028"/>
<feature type="compositionally biased region" description="Low complexity" evidence="1">
    <location>
        <begin position="571"/>
        <end position="639"/>
    </location>
</feature>